<evidence type="ECO:0000256" key="1">
    <source>
        <dbReference type="ARBA" id="ARBA00001971"/>
    </source>
</evidence>
<evidence type="ECO:0000256" key="3">
    <source>
        <dbReference type="ARBA" id="ARBA00022617"/>
    </source>
</evidence>
<dbReference type="Pfam" id="PF00067">
    <property type="entry name" value="p450"/>
    <property type="match status" value="1"/>
</dbReference>
<dbReference type="GO" id="GO:0004497">
    <property type="term" value="F:monooxygenase activity"/>
    <property type="evidence" value="ECO:0007669"/>
    <property type="project" value="UniProtKB-KW"/>
</dbReference>
<name>A0A1B6DFW0_9HEMI</name>
<evidence type="ECO:0000256" key="7">
    <source>
        <dbReference type="ARBA" id="ARBA00023033"/>
    </source>
</evidence>
<evidence type="ECO:0000256" key="2">
    <source>
        <dbReference type="ARBA" id="ARBA00010617"/>
    </source>
</evidence>
<evidence type="ECO:0000256" key="5">
    <source>
        <dbReference type="ARBA" id="ARBA00023002"/>
    </source>
</evidence>
<dbReference type="GO" id="GO:0016705">
    <property type="term" value="F:oxidoreductase activity, acting on paired donors, with incorporation or reduction of molecular oxygen"/>
    <property type="evidence" value="ECO:0007669"/>
    <property type="project" value="InterPro"/>
</dbReference>
<sequence length="586" mass="67694">MAHIVQKRFLQIGSELFQSKVNIAKDPTNKTNKKYPVPSIDNTEEQTNKEKIGFTTEYNAGEHNFFGNEFSDLKDTNLRVLRNKSLTVVDSNNLITTKREFQKVPGPSFKFIEVAKEKYPIFKTQLVTSLIHLFNHFQSGPGAGNFYKFNYLFEKYGDIVGIKGLLNENILLLRKPQHINIVLGQLDGRFGQTCLFDSLRAYVMQNQTVFNLNPLNQYSGYKELMLEEKCFKFVNSTTEYNIDSNELIKRIEEINQLEDEVSPDFFLELCKWTLSWHQRLLFSPQNISFFEQPHLLSGSYGAQMFESFVEASKALRICESSFQLWKFVNTPSWSQLVTSCNNLCGLFIEQIMKIETELSKQTNEDVKHNFAELLIISKKLNSDEILFHLLQMTLIEGNAIAFSTGFLLYHLSKSAQVQTKLHAEIESISKDKYADITTDDIGAMKFLQSCVKEALRLQLPIPYSILKLDQNISIKDYLVPKDTFVILAHENACLCEDNFKDPHNFFPERWMTTDSVNLINPFNLQCDFGLCTSIRKSLMEQQMCLLTAKIIRNYWISNNCEGVTSNGRILAMPTQPFKFKFQLRRN</sequence>
<dbReference type="InterPro" id="IPR050479">
    <property type="entry name" value="CYP11_CYP27_families"/>
</dbReference>
<protein>
    <recommendedName>
        <fullName evidence="9">Cytochrome P450</fullName>
    </recommendedName>
</protein>
<dbReference type="InterPro" id="IPR001128">
    <property type="entry name" value="Cyt_P450"/>
</dbReference>
<dbReference type="InterPro" id="IPR036396">
    <property type="entry name" value="Cyt_P450_sf"/>
</dbReference>
<reference evidence="8" key="1">
    <citation type="submission" date="2015-12" db="EMBL/GenBank/DDBJ databases">
        <title>De novo transcriptome assembly of four potential Pierce s Disease insect vectors from Arizona vineyards.</title>
        <authorList>
            <person name="Tassone E.E."/>
        </authorList>
    </citation>
    <scope>NUCLEOTIDE SEQUENCE</scope>
</reference>
<dbReference type="SUPFAM" id="SSF48264">
    <property type="entry name" value="Cytochrome P450"/>
    <property type="match status" value="1"/>
</dbReference>
<evidence type="ECO:0000256" key="4">
    <source>
        <dbReference type="ARBA" id="ARBA00022723"/>
    </source>
</evidence>
<dbReference type="Gene3D" id="1.10.630.10">
    <property type="entry name" value="Cytochrome P450"/>
    <property type="match status" value="1"/>
</dbReference>
<evidence type="ECO:0000313" key="8">
    <source>
        <dbReference type="EMBL" id="JAS24512.1"/>
    </source>
</evidence>
<evidence type="ECO:0000256" key="6">
    <source>
        <dbReference type="ARBA" id="ARBA00023004"/>
    </source>
</evidence>
<dbReference type="AlphaFoldDB" id="A0A1B6DFW0"/>
<evidence type="ECO:0008006" key="9">
    <source>
        <dbReference type="Google" id="ProtNLM"/>
    </source>
</evidence>
<keyword evidence="5" id="KW-0560">Oxidoreductase</keyword>
<dbReference type="PANTHER" id="PTHR24279:SF120">
    <property type="entry name" value="CYTOCHROME P450"/>
    <property type="match status" value="1"/>
</dbReference>
<keyword evidence="6" id="KW-0408">Iron</keyword>
<gene>
    <name evidence="8" type="ORF">g.21804</name>
</gene>
<keyword evidence="3" id="KW-0349">Heme</keyword>
<dbReference type="GO" id="GO:0005506">
    <property type="term" value="F:iron ion binding"/>
    <property type="evidence" value="ECO:0007669"/>
    <property type="project" value="InterPro"/>
</dbReference>
<keyword evidence="7" id="KW-0503">Monooxygenase</keyword>
<dbReference type="GO" id="GO:0020037">
    <property type="term" value="F:heme binding"/>
    <property type="evidence" value="ECO:0007669"/>
    <property type="project" value="InterPro"/>
</dbReference>
<comment type="similarity">
    <text evidence="2">Belongs to the cytochrome P450 family.</text>
</comment>
<dbReference type="PANTHER" id="PTHR24279">
    <property type="entry name" value="CYTOCHROME P450"/>
    <property type="match status" value="1"/>
</dbReference>
<proteinExistence type="inferred from homology"/>
<dbReference type="EMBL" id="GEDC01012786">
    <property type="protein sequence ID" value="JAS24512.1"/>
    <property type="molecule type" value="Transcribed_RNA"/>
</dbReference>
<keyword evidence="4" id="KW-0479">Metal-binding</keyword>
<organism evidence="8">
    <name type="scientific">Clastoptera arizonana</name>
    <name type="common">Arizona spittle bug</name>
    <dbReference type="NCBI Taxonomy" id="38151"/>
    <lineage>
        <taxon>Eukaryota</taxon>
        <taxon>Metazoa</taxon>
        <taxon>Ecdysozoa</taxon>
        <taxon>Arthropoda</taxon>
        <taxon>Hexapoda</taxon>
        <taxon>Insecta</taxon>
        <taxon>Pterygota</taxon>
        <taxon>Neoptera</taxon>
        <taxon>Paraneoptera</taxon>
        <taxon>Hemiptera</taxon>
        <taxon>Auchenorrhyncha</taxon>
        <taxon>Cercopoidea</taxon>
        <taxon>Clastopteridae</taxon>
        <taxon>Clastoptera</taxon>
    </lineage>
</organism>
<comment type="cofactor">
    <cofactor evidence="1">
        <name>heme</name>
        <dbReference type="ChEBI" id="CHEBI:30413"/>
    </cofactor>
</comment>
<accession>A0A1B6DFW0</accession>